<evidence type="ECO:0000313" key="19">
    <source>
        <dbReference type="EMBL" id="PVD26659.1"/>
    </source>
</evidence>
<feature type="transmembrane region" description="Helical" evidence="17">
    <location>
        <begin position="12"/>
        <end position="33"/>
    </location>
</feature>
<dbReference type="GO" id="GO:0015271">
    <property type="term" value="F:outward rectifier potassium channel activity"/>
    <property type="evidence" value="ECO:0007669"/>
    <property type="project" value="TreeGrafter"/>
</dbReference>
<evidence type="ECO:0000256" key="13">
    <source>
        <dbReference type="PIRNR" id="PIRNR038061"/>
    </source>
</evidence>
<feature type="region of interest" description="Disordered" evidence="16">
    <location>
        <begin position="304"/>
        <end position="333"/>
    </location>
</feature>
<evidence type="ECO:0000256" key="10">
    <source>
        <dbReference type="ARBA" id="ARBA00023136"/>
    </source>
</evidence>
<dbReference type="STRING" id="400727.A0A2T7NZS1"/>
<comment type="caution">
    <text evidence="19">The sequence shown here is derived from an EMBL/GenBank/DDBJ whole genome shotgun (WGS) entry which is preliminary data.</text>
</comment>
<dbReference type="InterPro" id="IPR003092">
    <property type="entry name" value="2pore_dom_K_chnl_TASK"/>
</dbReference>
<reference evidence="19 20" key="1">
    <citation type="submission" date="2018-04" db="EMBL/GenBank/DDBJ databases">
        <title>The genome of golden apple snail Pomacea canaliculata provides insight into stress tolerance and invasive adaptation.</title>
        <authorList>
            <person name="Liu C."/>
            <person name="Liu B."/>
            <person name="Ren Y."/>
            <person name="Zhang Y."/>
            <person name="Wang H."/>
            <person name="Li S."/>
            <person name="Jiang F."/>
            <person name="Yin L."/>
            <person name="Zhang G."/>
            <person name="Qian W."/>
            <person name="Fan W."/>
        </authorList>
    </citation>
    <scope>NUCLEOTIDE SEQUENCE [LARGE SCALE GENOMIC DNA]</scope>
    <source>
        <strain evidence="19">SZHN2017</strain>
        <tissue evidence="19">Muscle</tissue>
    </source>
</reference>
<evidence type="ECO:0000256" key="4">
    <source>
        <dbReference type="ARBA" id="ARBA00022538"/>
    </source>
</evidence>
<organism evidence="19 20">
    <name type="scientific">Pomacea canaliculata</name>
    <name type="common">Golden apple snail</name>
    <dbReference type="NCBI Taxonomy" id="400727"/>
    <lineage>
        <taxon>Eukaryota</taxon>
        <taxon>Metazoa</taxon>
        <taxon>Spiralia</taxon>
        <taxon>Lophotrochozoa</taxon>
        <taxon>Mollusca</taxon>
        <taxon>Gastropoda</taxon>
        <taxon>Caenogastropoda</taxon>
        <taxon>Architaenioglossa</taxon>
        <taxon>Ampullarioidea</taxon>
        <taxon>Ampullariidae</taxon>
        <taxon>Pomacea</taxon>
    </lineage>
</organism>
<dbReference type="PANTHER" id="PTHR11003:SF249">
    <property type="entry name" value="TWO PORE POTASSIUM CHANNEL PROTEIN SUP-9"/>
    <property type="match status" value="1"/>
</dbReference>
<feature type="transmembrane region" description="Helical" evidence="17">
    <location>
        <begin position="207"/>
        <end position="224"/>
    </location>
</feature>
<sequence>MIPSMRTSNVRLIALAVCHLLYIIIGAAIFSAIEGPEETQVKKELQATRDDFHEQHKTCLTDDELEQFIEKIVKAANRGVSAIRNVTMSEPNWSYGQAIFFAATVLTTIGYGRVTPLSDGGKGFCIVYAIIGIPLTLILFTALVERILIPVKAFLYFLFRKLGHVYQAFYIQLLHLVIMGFGLLVFFILIPAAIFAVLEPSWNYLDGIYYCFISLTTIGLGDYIPGDSADQPNRALYKVATTLYLLTGLVMMMVVLSVLYDIPELNLGFHFYLKSDPVDDERTRLKSLANMQGPGLKYTKQVNEAEGQPSGQENFRPGAGTYQSFQDKDIGEE</sequence>
<evidence type="ECO:0000256" key="15">
    <source>
        <dbReference type="RuleBase" id="RU003857"/>
    </source>
</evidence>
<keyword evidence="7 13" id="KW-0630">Potassium</keyword>
<evidence type="ECO:0000256" key="6">
    <source>
        <dbReference type="ARBA" id="ARBA00022826"/>
    </source>
</evidence>
<name>A0A2T7NZS1_POMCA</name>
<keyword evidence="4 13" id="KW-0633">Potassium transport</keyword>
<dbReference type="SUPFAM" id="SSF81324">
    <property type="entry name" value="Voltage-gated potassium channels"/>
    <property type="match status" value="2"/>
</dbReference>
<feature type="glycosylation site" description="N-linked (GlcNAc...) asparagine" evidence="14">
    <location>
        <position position="85"/>
    </location>
</feature>
<protein>
    <recommendedName>
        <fullName evidence="18">Potassium channel domain-containing protein</fullName>
    </recommendedName>
</protein>
<dbReference type="Gene3D" id="1.10.287.70">
    <property type="match status" value="1"/>
</dbReference>
<dbReference type="PRINTS" id="PR01586">
    <property type="entry name" value="TWIKCHANNEL"/>
</dbReference>
<feature type="transmembrane region" description="Helical" evidence="17">
    <location>
        <begin position="126"/>
        <end position="149"/>
    </location>
</feature>
<dbReference type="OrthoDB" id="297496at2759"/>
<keyword evidence="20" id="KW-1185">Reference proteome</keyword>
<comment type="subcellular location">
    <subcellularLocation>
        <location evidence="1">Membrane</location>
        <topology evidence="1">Multi-pass membrane protein</topology>
    </subcellularLocation>
</comment>
<dbReference type="Pfam" id="PF07885">
    <property type="entry name" value="Ion_trans_2"/>
    <property type="match status" value="2"/>
</dbReference>
<dbReference type="Proteomes" id="UP000245119">
    <property type="component" value="Linkage Group LG8"/>
</dbReference>
<evidence type="ECO:0000256" key="16">
    <source>
        <dbReference type="SAM" id="MobiDB-lite"/>
    </source>
</evidence>
<accession>A0A2T7NZS1</accession>
<dbReference type="InterPro" id="IPR003280">
    <property type="entry name" value="2pore_dom_K_chnl"/>
</dbReference>
<keyword evidence="6 13" id="KW-0631">Potassium channel</keyword>
<dbReference type="EMBL" id="PZQS01000008">
    <property type="protein sequence ID" value="PVD26659.1"/>
    <property type="molecule type" value="Genomic_DNA"/>
</dbReference>
<keyword evidence="10 13" id="KW-0472">Membrane</keyword>
<evidence type="ECO:0000256" key="3">
    <source>
        <dbReference type="ARBA" id="ARBA00022448"/>
    </source>
</evidence>
<dbReference type="PANTHER" id="PTHR11003">
    <property type="entry name" value="POTASSIUM CHANNEL, SUBFAMILY K"/>
    <property type="match status" value="1"/>
</dbReference>
<keyword evidence="12 15" id="KW-0407">Ion channel</keyword>
<evidence type="ECO:0000313" key="20">
    <source>
        <dbReference type="Proteomes" id="UP000245119"/>
    </source>
</evidence>
<keyword evidence="8 17" id="KW-1133">Transmembrane helix</keyword>
<evidence type="ECO:0000256" key="11">
    <source>
        <dbReference type="ARBA" id="ARBA00023180"/>
    </source>
</evidence>
<keyword evidence="11" id="KW-0325">Glycoprotein</keyword>
<dbReference type="GO" id="GO:0022841">
    <property type="term" value="F:potassium ion leak channel activity"/>
    <property type="evidence" value="ECO:0007669"/>
    <property type="project" value="TreeGrafter"/>
</dbReference>
<keyword evidence="5 15" id="KW-0812">Transmembrane</keyword>
<evidence type="ECO:0000256" key="17">
    <source>
        <dbReference type="SAM" id="Phobius"/>
    </source>
</evidence>
<feature type="domain" description="Potassium channel" evidence="18">
    <location>
        <begin position="184"/>
        <end position="260"/>
    </location>
</feature>
<dbReference type="InterPro" id="IPR013099">
    <property type="entry name" value="K_chnl_dom"/>
</dbReference>
<dbReference type="AlphaFoldDB" id="A0A2T7NZS1"/>
<feature type="transmembrane region" description="Helical" evidence="17">
    <location>
        <begin position="236"/>
        <end position="260"/>
    </location>
</feature>
<gene>
    <name evidence="19" type="ORF">C0Q70_14337</name>
</gene>
<proteinExistence type="inferred from homology"/>
<evidence type="ECO:0000259" key="18">
    <source>
        <dbReference type="Pfam" id="PF07885"/>
    </source>
</evidence>
<dbReference type="InterPro" id="IPR005408">
    <property type="entry name" value="2pore_dom_K_chnl_TWIK"/>
</dbReference>
<keyword evidence="9 13" id="KW-0406">Ion transport</keyword>
<evidence type="ECO:0000256" key="1">
    <source>
        <dbReference type="ARBA" id="ARBA00004141"/>
    </source>
</evidence>
<feature type="transmembrane region" description="Helical" evidence="17">
    <location>
        <begin position="169"/>
        <end position="195"/>
    </location>
</feature>
<evidence type="ECO:0000256" key="14">
    <source>
        <dbReference type="PIRSR" id="PIRSR038061-1"/>
    </source>
</evidence>
<feature type="domain" description="Potassium channel" evidence="18">
    <location>
        <begin position="90"/>
        <end position="147"/>
    </location>
</feature>
<keyword evidence="3 13" id="KW-0813">Transport</keyword>
<evidence type="ECO:0000256" key="5">
    <source>
        <dbReference type="ARBA" id="ARBA00022692"/>
    </source>
</evidence>
<dbReference type="GO" id="GO:0030322">
    <property type="term" value="P:stabilization of membrane potential"/>
    <property type="evidence" value="ECO:0007669"/>
    <property type="project" value="TreeGrafter"/>
</dbReference>
<dbReference type="PIRSF" id="PIRSF038061">
    <property type="entry name" value="K_channel_subfamily_K_type"/>
    <property type="match status" value="1"/>
</dbReference>
<feature type="transmembrane region" description="Helical" evidence="17">
    <location>
        <begin position="95"/>
        <end position="114"/>
    </location>
</feature>
<evidence type="ECO:0000256" key="7">
    <source>
        <dbReference type="ARBA" id="ARBA00022958"/>
    </source>
</evidence>
<evidence type="ECO:0000256" key="12">
    <source>
        <dbReference type="ARBA" id="ARBA00023303"/>
    </source>
</evidence>
<dbReference type="OMA" id="SAWCFGL"/>
<evidence type="ECO:0000256" key="8">
    <source>
        <dbReference type="ARBA" id="ARBA00022989"/>
    </source>
</evidence>
<dbReference type="GO" id="GO:0005886">
    <property type="term" value="C:plasma membrane"/>
    <property type="evidence" value="ECO:0007669"/>
    <property type="project" value="TreeGrafter"/>
</dbReference>
<evidence type="ECO:0000256" key="9">
    <source>
        <dbReference type="ARBA" id="ARBA00023065"/>
    </source>
</evidence>
<comment type="similarity">
    <text evidence="2 15">Belongs to the two pore domain potassium channel (TC 1.A.1.8) family.</text>
</comment>
<dbReference type="PRINTS" id="PR01333">
    <property type="entry name" value="2POREKCHANEL"/>
</dbReference>
<evidence type="ECO:0000256" key="2">
    <source>
        <dbReference type="ARBA" id="ARBA00006666"/>
    </source>
</evidence>